<dbReference type="SMART" id="SM00062">
    <property type="entry name" value="PBPb"/>
    <property type="match status" value="1"/>
</dbReference>
<evidence type="ECO:0000256" key="1">
    <source>
        <dbReference type="ARBA" id="ARBA00004418"/>
    </source>
</evidence>
<name>A0A2W5Q0Z0_VARPD</name>
<evidence type="ECO:0000259" key="6">
    <source>
        <dbReference type="SMART" id="SM00062"/>
    </source>
</evidence>
<dbReference type="InterPro" id="IPR010068">
    <property type="entry name" value="Peri-bd_TauA"/>
</dbReference>
<comment type="subcellular location">
    <subcellularLocation>
        <location evidence="1">Periplasm</location>
    </subcellularLocation>
</comment>
<dbReference type="GO" id="GO:0042918">
    <property type="term" value="P:alkanesulfonate transmembrane transport"/>
    <property type="evidence" value="ECO:0007669"/>
    <property type="project" value="TreeGrafter"/>
</dbReference>
<gene>
    <name evidence="7" type="primary">tauA</name>
    <name evidence="7" type="ORF">DI563_18030</name>
</gene>
<dbReference type="PANTHER" id="PTHR30024">
    <property type="entry name" value="ALIPHATIC SULFONATES-BINDING PROTEIN-RELATED"/>
    <property type="match status" value="1"/>
</dbReference>
<reference evidence="7 8" key="1">
    <citation type="submission" date="2017-08" db="EMBL/GenBank/DDBJ databases">
        <title>Infants hospitalized years apart are colonized by the same room-sourced microbial strains.</title>
        <authorList>
            <person name="Brooks B."/>
            <person name="Olm M.R."/>
            <person name="Firek B.A."/>
            <person name="Baker R."/>
            <person name="Thomas B.C."/>
            <person name="Morowitz M.J."/>
            <person name="Banfield J.F."/>
        </authorList>
    </citation>
    <scope>NUCLEOTIDE SEQUENCE [LARGE SCALE GENOMIC DNA]</scope>
    <source>
        <strain evidence="7">S2_005_003_R2_41</strain>
    </source>
</reference>
<dbReference type="NCBIfam" id="TIGR01729">
    <property type="entry name" value="taurine_ABC_bnd"/>
    <property type="match status" value="1"/>
</dbReference>
<sequence>MTTFAPRLAATALLAALAFGAQAQTKEVTIAHQDMVVPWRYAQVTGEIEKSTGYKINFRKFAGGGDVIRAMASGQVQIGEAGSAPVASALSQGLPVELVWILDNINDAEAMVARNGSGVNSLADLKGKKIGVPFTSTTHFHTLVALEAAKVDPAQVKILNMRPPEIAAAWERGDIDATFVWDPVLSKVKASGKQIISSGQIAQQTGKATFDGIIANKAWAASNADFMVKFLSAIAKADASYTAGKAQWSVGSPQVKAVAQVTGATEADVPAAMALYRFVPPAEQASATWLGGGAKGGAAQSLAATAAFLKTQGTIGNVLPTRPRPWPRPDRPPRGRTHMQGLRIENVGVTYAGDNGQDVVALQKVDLDFAAGEFVVAVGASGCGKTTLLSSIAGFMSPSEGYIFVNGRQVDGPGADRGVVFQKHALMPWLNVIDNVAFGLKMRGVGKAERHAEAMKQVRAVGLERYATQAVYQLSG</sequence>
<dbReference type="InterPro" id="IPR003439">
    <property type="entry name" value="ABC_transporter-like_ATP-bd"/>
</dbReference>
<dbReference type="InterPro" id="IPR027417">
    <property type="entry name" value="P-loop_NTPase"/>
</dbReference>
<dbReference type="Pfam" id="PF09084">
    <property type="entry name" value="NMT1"/>
    <property type="match status" value="1"/>
</dbReference>
<dbReference type="GO" id="GO:0042597">
    <property type="term" value="C:periplasmic space"/>
    <property type="evidence" value="ECO:0007669"/>
    <property type="project" value="UniProtKB-SubCell"/>
</dbReference>
<dbReference type="PANTHER" id="PTHR30024:SF47">
    <property type="entry name" value="TAURINE-BINDING PERIPLASMIC PROTEIN"/>
    <property type="match status" value="1"/>
</dbReference>
<feature type="chain" id="PRO_5015975974" evidence="5">
    <location>
        <begin position="24"/>
        <end position="476"/>
    </location>
</feature>
<proteinExistence type="inferred from homology"/>
<dbReference type="EMBL" id="QFPP01000258">
    <property type="protein sequence ID" value="PZQ70834.1"/>
    <property type="molecule type" value="Genomic_DNA"/>
</dbReference>
<dbReference type="GO" id="GO:0016887">
    <property type="term" value="F:ATP hydrolysis activity"/>
    <property type="evidence" value="ECO:0007669"/>
    <property type="project" value="InterPro"/>
</dbReference>
<dbReference type="Gene3D" id="3.40.190.10">
    <property type="entry name" value="Periplasmic binding protein-like II"/>
    <property type="match status" value="2"/>
</dbReference>
<dbReference type="Gene3D" id="3.40.50.300">
    <property type="entry name" value="P-loop containing nucleotide triphosphate hydrolases"/>
    <property type="match status" value="1"/>
</dbReference>
<feature type="non-terminal residue" evidence="7">
    <location>
        <position position="476"/>
    </location>
</feature>
<organism evidence="7 8">
    <name type="scientific">Variovorax paradoxus</name>
    <dbReference type="NCBI Taxonomy" id="34073"/>
    <lineage>
        <taxon>Bacteria</taxon>
        <taxon>Pseudomonadati</taxon>
        <taxon>Pseudomonadota</taxon>
        <taxon>Betaproteobacteria</taxon>
        <taxon>Burkholderiales</taxon>
        <taxon>Comamonadaceae</taxon>
        <taxon>Variovorax</taxon>
    </lineage>
</organism>
<dbReference type="InterPro" id="IPR015168">
    <property type="entry name" value="SsuA/THI5"/>
</dbReference>
<feature type="signal peptide" evidence="5">
    <location>
        <begin position="1"/>
        <end position="23"/>
    </location>
</feature>
<dbReference type="InterPro" id="IPR001638">
    <property type="entry name" value="Solute-binding_3/MltF_N"/>
</dbReference>
<keyword evidence="3 5" id="KW-0732">Signal</keyword>
<accession>A0A2W5Q0Z0</accession>
<dbReference type="AlphaFoldDB" id="A0A2W5Q0Z0"/>
<dbReference type="Proteomes" id="UP000249135">
    <property type="component" value="Unassembled WGS sequence"/>
</dbReference>
<evidence type="ECO:0000256" key="5">
    <source>
        <dbReference type="SAM" id="SignalP"/>
    </source>
</evidence>
<comment type="caution">
    <text evidence="7">The sequence shown here is derived from an EMBL/GenBank/DDBJ whole genome shotgun (WGS) entry which is preliminary data.</text>
</comment>
<evidence type="ECO:0000256" key="4">
    <source>
        <dbReference type="SAM" id="MobiDB-lite"/>
    </source>
</evidence>
<comment type="similarity">
    <text evidence="2">Belongs to the bacterial solute-binding protein SsuA/TauA family.</text>
</comment>
<dbReference type="GO" id="GO:0005524">
    <property type="term" value="F:ATP binding"/>
    <property type="evidence" value="ECO:0007669"/>
    <property type="project" value="InterPro"/>
</dbReference>
<feature type="region of interest" description="Disordered" evidence="4">
    <location>
        <begin position="318"/>
        <end position="338"/>
    </location>
</feature>
<protein>
    <submittedName>
        <fullName evidence="7">Taurine ABC transporter substrate-binding protein</fullName>
    </submittedName>
</protein>
<evidence type="ECO:0000313" key="7">
    <source>
        <dbReference type="EMBL" id="PZQ70834.1"/>
    </source>
</evidence>
<dbReference type="SUPFAM" id="SSF53850">
    <property type="entry name" value="Periplasmic binding protein-like II"/>
    <property type="match status" value="1"/>
</dbReference>
<feature type="domain" description="Solute-binding protein family 3/N-terminal" evidence="6">
    <location>
        <begin position="27"/>
        <end position="246"/>
    </location>
</feature>
<dbReference type="SUPFAM" id="SSF52540">
    <property type="entry name" value="P-loop containing nucleoside triphosphate hydrolases"/>
    <property type="match status" value="1"/>
</dbReference>
<dbReference type="Pfam" id="PF00005">
    <property type="entry name" value="ABC_tran"/>
    <property type="match status" value="1"/>
</dbReference>
<evidence type="ECO:0000313" key="8">
    <source>
        <dbReference type="Proteomes" id="UP000249135"/>
    </source>
</evidence>
<evidence type="ECO:0000256" key="2">
    <source>
        <dbReference type="ARBA" id="ARBA00010742"/>
    </source>
</evidence>
<evidence type="ECO:0000256" key="3">
    <source>
        <dbReference type="ARBA" id="ARBA00022729"/>
    </source>
</evidence>